<dbReference type="GO" id="GO:0005524">
    <property type="term" value="F:ATP binding"/>
    <property type="evidence" value="ECO:0007669"/>
    <property type="project" value="UniProtKB-UniRule"/>
</dbReference>
<keyword evidence="2" id="KW-0808">Transferase</keyword>
<dbReference type="InterPro" id="IPR001245">
    <property type="entry name" value="Ser-Thr/Tyr_kinase_cat_dom"/>
</dbReference>
<dbReference type="PANTHER" id="PTHR46960:SF3">
    <property type="entry name" value="OS05G0392050 PROTEIN"/>
    <property type="match status" value="1"/>
</dbReference>
<dbReference type="SMART" id="SM00184">
    <property type="entry name" value="RING"/>
    <property type="match status" value="1"/>
</dbReference>
<dbReference type="PROSITE" id="PS50011">
    <property type="entry name" value="PROTEIN_KINASE_DOM"/>
    <property type="match status" value="1"/>
</dbReference>
<feature type="transmembrane region" description="Helical" evidence="11">
    <location>
        <begin position="1240"/>
        <end position="1266"/>
    </location>
</feature>
<dbReference type="InterPro" id="IPR040847">
    <property type="entry name" value="SH3_15"/>
</dbReference>
<dbReference type="InterPro" id="IPR011009">
    <property type="entry name" value="Kinase-like_dom_sf"/>
</dbReference>
<dbReference type="Gene3D" id="3.30.200.20">
    <property type="entry name" value="Phosphorylase Kinase, domain 1"/>
    <property type="match status" value="1"/>
</dbReference>
<evidence type="ECO:0000256" key="2">
    <source>
        <dbReference type="ARBA" id="ARBA00022679"/>
    </source>
</evidence>
<dbReference type="GO" id="GO:0009738">
    <property type="term" value="P:abscisic acid-activated signaling pathway"/>
    <property type="evidence" value="ECO:0007669"/>
    <property type="project" value="InterPro"/>
</dbReference>
<accession>A0A388L1A8</accession>
<dbReference type="GO" id="GO:0016567">
    <property type="term" value="P:protein ubiquitination"/>
    <property type="evidence" value="ECO:0007669"/>
    <property type="project" value="UniProtKB-UniPathway"/>
</dbReference>
<dbReference type="AlphaFoldDB" id="A0A388L1A8"/>
<dbReference type="SUPFAM" id="SSF57850">
    <property type="entry name" value="RING/U-box"/>
    <property type="match status" value="1"/>
</dbReference>
<dbReference type="InterPro" id="IPR000719">
    <property type="entry name" value="Prot_kinase_dom"/>
</dbReference>
<dbReference type="OrthoDB" id="264520at2759"/>
<dbReference type="GO" id="GO:0008270">
    <property type="term" value="F:zinc ion binding"/>
    <property type="evidence" value="ECO:0007669"/>
    <property type="project" value="UniProtKB-KW"/>
</dbReference>
<dbReference type="GO" id="GO:0004842">
    <property type="term" value="F:ubiquitin-protein transferase activity"/>
    <property type="evidence" value="ECO:0007669"/>
    <property type="project" value="InterPro"/>
</dbReference>
<keyword evidence="11" id="KW-0812">Transmembrane</keyword>
<name>A0A388L1A8_CHABU</name>
<dbReference type="InterPro" id="IPR017441">
    <property type="entry name" value="Protein_kinase_ATP_BS"/>
</dbReference>
<evidence type="ECO:0000256" key="1">
    <source>
        <dbReference type="ARBA" id="ARBA00004906"/>
    </source>
</evidence>
<dbReference type="Gramene" id="GBG76085">
    <property type="protein sequence ID" value="GBG76085"/>
    <property type="gene ID" value="CBR_g21745"/>
</dbReference>
<keyword evidence="15" id="KW-1185">Reference proteome</keyword>
<dbReference type="Pfam" id="PF18346">
    <property type="entry name" value="SH3_15"/>
    <property type="match status" value="6"/>
</dbReference>
<evidence type="ECO:0000256" key="10">
    <source>
        <dbReference type="PROSITE-ProRule" id="PRU10141"/>
    </source>
</evidence>
<dbReference type="PROSITE" id="PS50089">
    <property type="entry name" value="ZF_RING_2"/>
    <property type="match status" value="1"/>
</dbReference>
<evidence type="ECO:0000256" key="8">
    <source>
        <dbReference type="ARBA" id="ARBA00023043"/>
    </source>
</evidence>
<keyword evidence="7" id="KW-0862">Zinc</keyword>
<keyword evidence="10" id="KW-0547">Nucleotide-binding</keyword>
<dbReference type="GO" id="GO:0006952">
    <property type="term" value="P:defense response"/>
    <property type="evidence" value="ECO:0007669"/>
    <property type="project" value="InterPro"/>
</dbReference>
<evidence type="ECO:0000256" key="4">
    <source>
        <dbReference type="ARBA" id="ARBA00022737"/>
    </source>
</evidence>
<dbReference type="SMART" id="SM00220">
    <property type="entry name" value="S_TKc"/>
    <property type="match status" value="1"/>
</dbReference>
<evidence type="ECO:0000259" key="12">
    <source>
        <dbReference type="PROSITE" id="PS50011"/>
    </source>
</evidence>
<proteinExistence type="predicted"/>
<evidence type="ECO:0000256" key="3">
    <source>
        <dbReference type="ARBA" id="ARBA00022723"/>
    </source>
</evidence>
<dbReference type="InterPro" id="IPR001841">
    <property type="entry name" value="Znf_RING"/>
</dbReference>
<evidence type="ECO:0000313" key="14">
    <source>
        <dbReference type="EMBL" id="GBG76085.1"/>
    </source>
</evidence>
<dbReference type="PROSITE" id="PS00107">
    <property type="entry name" value="PROTEIN_KINASE_ATP"/>
    <property type="match status" value="1"/>
</dbReference>
<gene>
    <name evidence="14" type="ORF">CBR_g21745</name>
</gene>
<evidence type="ECO:0000313" key="15">
    <source>
        <dbReference type="Proteomes" id="UP000265515"/>
    </source>
</evidence>
<keyword evidence="3" id="KW-0479">Metal-binding</keyword>
<feature type="domain" description="Protein kinase" evidence="12">
    <location>
        <begin position="98"/>
        <end position="375"/>
    </location>
</feature>
<dbReference type="InterPro" id="IPR044584">
    <property type="entry name" value="KEG"/>
</dbReference>
<evidence type="ECO:0000256" key="6">
    <source>
        <dbReference type="ARBA" id="ARBA00022786"/>
    </source>
</evidence>
<keyword evidence="10" id="KW-0067">ATP-binding</keyword>
<keyword evidence="5 9" id="KW-0863">Zinc-finger</keyword>
<dbReference type="Proteomes" id="UP000265515">
    <property type="component" value="Unassembled WGS sequence"/>
</dbReference>
<feature type="binding site" evidence="10">
    <location>
        <position position="129"/>
    </location>
    <ligand>
        <name>ATP</name>
        <dbReference type="ChEBI" id="CHEBI:30616"/>
    </ligand>
</feature>
<sequence length="1268" mass="142553">MWQCPSCKHDYDTLKHSPRILPACGHSFCEACLLSTLQNDSVLRCPTDGRISRLGPQGVGGLVRNMSLLEVTNEAHKDQQAVGAPQLRLSLWIDADRLELGEKIGAGDFGEVRLGLLQEGGRSVEVAVKCLFKSSLPTACEIQTESRSEKDTDEAFTKEMEMLFYVSKHCAFVCQLIGICRKDGRLCIIMKKYKCSLRALMEKQGGRLELKPLLRYCTHICRAMAELHKMGVLMRDLKPENFLVDDYDFAVIADFGLSKFLHPRGIGNNTKCMEIAGTPVYMAPEAWGPDSLHKETDAWSFACSVIDMFVGKPPWSHLPDTYSIRTHVVDLEKKPEIPVGLPIEVASALEKCFRYSWRERPSFVELLGIFQHAVEGSGPSSLTAKEGLMLQTKLTMPTPDRILIGSCVRIKRTVNSLVNGWPLGDHAPLMHDCVGILKAFTEDGNALVNFSFQMEPLVLHPAEIEVAPSFREGDFVKIKPSIVKPRYGGWDSVTRQELGTVKVVDQDTGKLLVQFEDKSNNQFADPGEMEIVERPFRKGDWVRMKHSAVKFRTDLKGVSTSSLGIVQAVESDGGKVKKLKVDFCFYQSGVLVADPDEMERIDPPPFCVNDRVRVKATVVEPRFEWGGEGHGSIGPVAEIRGDGLLKVQFYDRSDLWVADPADMEVVCGARAFRPGDWTSVKRSVIEPKYKWGIANKSSIGIVRRVREDGELEVNFCFQANPWLADPGDMVLFDPPPFRVGDLVKVRKTVMEPRYKWGGVTHDSVGPIVRIRDNGSLEVQFPNRAKPWLADPGDMVVVPRTFRKGDWVRVKMSAWKSVEADMAENFKDRQASLGIVQGVENGRVNVSFCCTELPVALEPPFLELVEPEPFRINDQVQVKPEVKVPRYKWHGESHESMGPIIDITESGLLKIQFPHGSGIWLADPADMHVALPARPFHVGDWVAVKRTVMEPRFRWGSVKHSSIGIVQVVREKGVLEVAMCSQMKLWFADPADMALYDPPPFAIGDQVRVKASVKEPRFGWGGETHMSVGPIVNTRQNGCLEVQFYNREDAWLADPADMEVVLRHRPFRRGDWVGIKRTVKKPKYDWENVAKTSIGIVSGVRGDGGVEVEFCFLKRPWFSDAADLALYDPPPFKIGTKVRVRSSVKEPRFHWGGLSHMDIGTVAGVRRNGLLEVQFGSRRELWAGDPADMVAVVEKAQPEESTLKAYRWARTMSANLGSLSDMIRIRNNRLSRFSRNMTTAVVFFLLYWLRGKVLLFLLYVFSLYLIFFR</sequence>
<protein>
    <recommendedName>
        <fullName evidence="16">RING-type domain-containing protein</fullName>
    </recommendedName>
</protein>
<evidence type="ECO:0000256" key="9">
    <source>
        <dbReference type="PROSITE-ProRule" id="PRU00175"/>
    </source>
</evidence>
<dbReference type="SUPFAM" id="SSF56112">
    <property type="entry name" value="Protein kinase-like (PK-like)"/>
    <property type="match status" value="1"/>
</dbReference>
<evidence type="ECO:0008006" key="16">
    <source>
        <dbReference type="Google" id="ProtNLM"/>
    </source>
</evidence>
<organism evidence="14 15">
    <name type="scientific">Chara braunii</name>
    <name type="common">Braun's stonewort</name>
    <dbReference type="NCBI Taxonomy" id="69332"/>
    <lineage>
        <taxon>Eukaryota</taxon>
        <taxon>Viridiplantae</taxon>
        <taxon>Streptophyta</taxon>
        <taxon>Charophyceae</taxon>
        <taxon>Charales</taxon>
        <taxon>Characeae</taxon>
        <taxon>Chara</taxon>
    </lineage>
</organism>
<dbReference type="UniPathway" id="UPA00143"/>
<keyword evidence="11" id="KW-1133">Transmembrane helix</keyword>
<keyword evidence="11" id="KW-0472">Membrane</keyword>
<evidence type="ECO:0000256" key="11">
    <source>
        <dbReference type="SAM" id="Phobius"/>
    </source>
</evidence>
<dbReference type="Gene3D" id="1.10.510.10">
    <property type="entry name" value="Transferase(Phosphotransferase) domain 1"/>
    <property type="match status" value="1"/>
</dbReference>
<dbReference type="InterPro" id="IPR027370">
    <property type="entry name" value="Znf-RING_euk"/>
</dbReference>
<dbReference type="InterPro" id="IPR017907">
    <property type="entry name" value="Znf_RING_CS"/>
</dbReference>
<keyword evidence="6" id="KW-0833">Ubl conjugation pathway</keyword>
<evidence type="ECO:0000256" key="5">
    <source>
        <dbReference type="ARBA" id="ARBA00022771"/>
    </source>
</evidence>
<evidence type="ECO:0000259" key="13">
    <source>
        <dbReference type="PROSITE" id="PS50089"/>
    </source>
</evidence>
<dbReference type="PANTHER" id="PTHR46960">
    <property type="entry name" value="E3 UBIQUITIN-PROTEIN LIGASE KEG"/>
    <property type="match status" value="1"/>
</dbReference>
<dbReference type="GO" id="GO:0004672">
    <property type="term" value="F:protein kinase activity"/>
    <property type="evidence" value="ECO:0007669"/>
    <property type="project" value="InterPro"/>
</dbReference>
<keyword evidence="8" id="KW-0040">ANK repeat</keyword>
<dbReference type="Pfam" id="PF07714">
    <property type="entry name" value="PK_Tyr_Ser-Thr"/>
    <property type="match status" value="1"/>
</dbReference>
<dbReference type="Pfam" id="PF13445">
    <property type="entry name" value="zf-RING_UBOX"/>
    <property type="match status" value="1"/>
</dbReference>
<dbReference type="PROSITE" id="PS00518">
    <property type="entry name" value="ZF_RING_1"/>
    <property type="match status" value="1"/>
</dbReference>
<dbReference type="STRING" id="69332.A0A388L1A8"/>
<comment type="pathway">
    <text evidence="1">Protein modification; protein ubiquitination.</text>
</comment>
<comment type="caution">
    <text evidence="14">The sequence shown here is derived from an EMBL/GenBank/DDBJ whole genome shotgun (WGS) entry which is preliminary data.</text>
</comment>
<evidence type="ECO:0000256" key="7">
    <source>
        <dbReference type="ARBA" id="ARBA00022833"/>
    </source>
</evidence>
<dbReference type="EMBL" id="BFEA01000237">
    <property type="protein sequence ID" value="GBG76085.1"/>
    <property type="molecule type" value="Genomic_DNA"/>
</dbReference>
<feature type="domain" description="RING-type" evidence="13">
    <location>
        <begin position="4"/>
        <end position="48"/>
    </location>
</feature>
<keyword evidence="4" id="KW-0677">Repeat</keyword>
<dbReference type="Gene3D" id="3.30.40.10">
    <property type="entry name" value="Zinc/RING finger domain, C3HC4 (zinc finger)"/>
    <property type="match status" value="1"/>
</dbReference>
<reference evidence="14 15" key="1">
    <citation type="journal article" date="2018" name="Cell">
        <title>The Chara Genome: Secondary Complexity and Implications for Plant Terrestrialization.</title>
        <authorList>
            <person name="Nishiyama T."/>
            <person name="Sakayama H."/>
            <person name="Vries J.D."/>
            <person name="Buschmann H."/>
            <person name="Saint-Marcoux D."/>
            <person name="Ullrich K.K."/>
            <person name="Haas F.B."/>
            <person name="Vanderstraeten L."/>
            <person name="Becker D."/>
            <person name="Lang D."/>
            <person name="Vosolsobe S."/>
            <person name="Rombauts S."/>
            <person name="Wilhelmsson P.K.I."/>
            <person name="Janitza P."/>
            <person name="Kern R."/>
            <person name="Heyl A."/>
            <person name="Rumpler F."/>
            <person name="Villalobos L.I.A.C."/>
            <person name="Clay J.M."/>
            <person name="Skokan R."/>
            <person name="Toyoda A."/>
            <person name="Suzuki Y."/>
            <person name="Kagoshima H."/>
            <person name="Schijlen E."/>
            <person name="Tajeshwar N."/>
            <person name="Catarino B."/>
            <person name="Hetherington A.J."/>
            <person name="Saltykova A."/>
            <person name="Bonnot C."/>
            <person name="Breuninger H."/>
            <person name="Symeonidi A."/>
            <person name="Radhakrishnan G.V."/>
            <person name="Van Nieuwerburgh F."/>
            <person name="Deforce D."/>
            <person name="Chang C."/>
            <person name="Karol K.G."/>
            <person name="Hedrich R."/>
            <person name="Ulvskov P."/>
            <person name="Glockner G."/>
            <person name="Delwiche C.F."/>
            <person name="Petrasek J."/>
            <person name="Van de Peer Y."/>
            <person name="Friml J."/>
            <person name="Beilby M."/>
            <person name="Dolan L."/>
            <person name="Kohara Y."/>
            <person name="Sugano S."/>
            <person name="Fujiyama A."/>
            <person name="Delaux P.-M."/>
            <person name="Quint M."/>
            <person name="TheiBen G."/>
            <person name="Hagemann M."/>
            <person name="Harholt J."/>
            <person name="Dunand C."/>
            <person name="Zachgo S."/>
            <person name="Langdale J."/>
            <person name="Maumus F."/>
            <person name="Straeten D.V.D."/>
            <person name="Gould S.B."/>
            <person name="Rensing S.A."/>
        </authorList>
    </citation>
    <scope>NUCLEOTIDE SEQUENCE [LARGE SCALE GENOMIC DNA]</scope>
    <source>
        <strain evidence="14 15">S276</strain>
    </source>
</reference>
<dbReference type="InterPro" id="IPR013083">
    <property type="entry name" value="Znf_RING/FYVE/PHD"/>
</dbReference>